<feature type="domain" description="JmjC" evidence="6">
    <location>
        <begin position="84"/>
        <end position="218"/>
    </location>
</feature>
<protein>
    <submittedName>
        <fullName evidence="7">Cupin domain-containing protein</fullName>
    </submittedName>
</protein>
<gene>
    <name evidence="7" type="ORF">KB893_06975</name>
</gene>
<keyword evidence="5" id="KW-0408">Iron</keyword>
<dbReference type="EMBL" id="JAGQFT010000041">
    <property type="protein sequence ID" value="MBR0562260.1"/>
    <property type="molecule type" value="Genomic_DNA"/>
</dbReference>
<dbReference type="GO" id="GO:0046872">
    <property type="term" value="F:metal ion binding"/>
    <property type="evidence" value="ECO:0007669"/>
    <property type="project" value="UniProtKB-KW"/>
</dbReference>
<evidence type="ECO:0000256" key="1">
    <source>
        <dbReference type="ARBA" id="ARBA00001954"/>
    </source>
</evidence>
<evidence type="ECO:0000256" key="2">
    <source>
        <dbReference type="ARBA" id="ARBA00022723"/>
    </source>
</evidence>
<dbReference type="InterPro" id="IPR046799">
    <property type="entry name" value="ROXA-like_wH"/>
</dbReference>
<evidence type="ECO:0000256" key="5">
    <source>
        <dbReference type="ARBA" id="ARBA00023004"/>
    </source>
</evidence>
<sequence>MPAADFLRDYWQKKPLLIRSAFPDFVSPLAPEDLAGLACEDGVLARIISHDRRRDHYALRTGPFDEAEFPGLPDHDWTLLVQDVDKWDADVRALLPAFGFLPRWRVDDIMVSFAAPGGSVGAHVDQYDVFLLQAHGHRRWQIDARPNPPADFRDDVEIKLLRDFAPSHEWVLAPGDMLYLPPGVPHHGVAEDACLTFSIGMRAPSVAELMVDLAEHLAAQLPEETRYADPDLVPATDPTEIDAAALERVRAALVGLRELPDAALRDWFGGFMTTYRSAGDIAAPPRPLRPADIERRLQAGGRLVRHPHARHAWARAGRGGVLYAHGDAFAMGTASARALAAADELDAAALARLDARGRAALEVLAARGHYAIAPARRRR</sequence>
<dbReference type="InterPro" id="IPR003347">
    <property type="entry name" value="JmjC_dom"/>
</dbReference>
<dbReference type="GO" id="GO:0016706">
    <property type="term" value="F:2-oxoglutarate-dependent dioxygenase activity"/>
    <property type="evidence" value="ECO:0007669"/>
    <property type="project" value="TreeGrafter"/>
</dbReference>
<dbReference type="Gene3D" id="3.40.366.30">
    <property type="entry name" value="50S ribosomal protein L16 arginine hydroxylase, Chain A, Domain 2"/>
    <property type="match status" value="1"/>
</dbReference>
<dbReference type="InterPro" id="IPR039994">
    <property type="entry name" value="NO66-like"/>
</dbReference>
<keyword evidence="4" id="KW-0560">Oxidoreductase</keyword>
<dbReference type="Pfam" id="PF08007">
    <property type="entry name" value="JmjC_2"/>
    <property type="match status" value="1"/>
</dbReference>
<organism evidence="7">
    <name type="scientific">Coralloluteibacterium stylophorae</name>
    <dbReference type="NCBI Taxonomy" id="1776034"/>
    <lineage>
        <taxon>Bacteria</taxon>
        <taxon>Pseudomonadati</taxon>
        <taxon>Pseudomonadota</taxon>
        <taxon>Gammaproteobacteria</taxon>
        <taxon>Lysobacterales</taxon>
        <taxon>Lysobacteraceae</taxon>
        <taxon>Coralloluteibacterium</taxon>
    </lineage>
</organism>
<name>A0A8J7VSD9_9GAMM</name>
<dbReference type="SUPFAM" id="SSF51197">
    <property type="entry name" value="Clavaminate synthase-like"/>
    <property type="match status" value="1"/>
</dbReference>
<dbReference type="PANTHER" id="PTHR13096">
    <property type="entry name" value="MINA53 MYC INDUCED NUCLEAR ANTIGEN"/>
    <property type="match status" value="1"/>
</dbReference>
<comment type="cofactor">
    <cofactor evidence="1">
        <name>Fe(2+)</name>
        <dbReference type="ChEBI" id="CHEBI:29033"/>
    </cofactor>
</comment>
<evidence type="ECO:0000256" key="3">
    <source>
        <dbReference type="ARBA" id="ARBA00022964"/>
    </source>
</evidence>
<dbReference type="Pfam" id="PF20514">
    <property type="entry name" value="WHD_ROXA"/>
    <property type="match status" value="1"/>
</dbReference>
<dbReference type="PANTHER" id="PTHR13096:SF8">
    <property type="entry name" value="RIBOSOMAL OXYGENASE 1"/>
    <property type="match status" value="1"/>
</dbReference>
<keyword evidence="3" id="KW-0223">Dioxygenase</keyword>
<evidence type="ECO:0000259" key="6">
    <source>
        <dbReference type="PROSITE" id="PS51184"/>
    </source>
</evidence>
<dbReference type="PROSITE" id="PS51184">
    <property type="entry name" value="JMJC"/>
    <property type="match status" value="1"/>
</dbReference>
<reference evidence="7" key="1">
    <citation type="submission" date="2021-04" db="EMBL/GenBank/DDBJ databases">
        <authorList>
            <person name="Karlyshev A.V."/>
        </authorList>
    </citation>
    <scope>NUCLEOTIDE SEQUENCE</scope>
    <source>
        <strain evidence="7">LMG 29479</strain>
    </source>
</reference>
<evidence type="ECO:0000256" key="4">
    <source>
        <dbReference type="ARBA" id="ARBA00023002"/>
    </source>
</evidence>
<dbReference type="SMART" id="SM00558">
    <property type="entry name" value="JmjC"/>
    <property type="match status" value="1"/>
</dbReference>
<dbReference type="AlphaFoldDB" id="A0A8J7VSD9"/>
<evidence type="ECO:0000313" key="7">
    <source>
        <dbReference type="EMBL" id="MBR0562260.1"/>
    </source>
</evidence>
<keyword evidence="2" id="KW-0479">Metal-binding</keyword>
<proteinExistence type="predicted"/>
<comment type="caution">
    <text evidence="7">The sequence shown here is derived from an EMBL/GenBank/DDBJ whole genome shotgun (WGS) entry which is preliminary data.</text>
</comment>
<dbReference type="Gene3D" id="2.60.120.650">
    <property type="entry name" value="Cupin"/>
    <property type="match status" value="1"/>
</dbReference>
<accession>A0A8J7VSD9</accession>